<dbReference type="SUPFAM" id="SSF57716">
    <property type="entry name" value="Glucocorticoid receptor-like (DNA-binding domain)"/>
    <property type="match status" value="2"/>
</dbReference>
<protein>
    <recommendedName>
        <fullName evidence="7">LIM zinc-binding domain-containing protein</fullName>
    </recommendedName>
</protein>
<dbReference type="Pfam" id="PF00412">
    <property type="entry name" value="LIM"/>
    <property type="match status" value="2"/>
</dbReference>
<dbReference type="PANTHER" id="PTHR24205">
    <property type="entry name" value="FOUR AND A HALF LIM DOMAINS PROTEIN"/>
    <property type="match status" value="1"/>
</dbReference>
<proteinExistence type="predicted"/>
<dbReference type="CDD" id="cd08368">
    <property type="entry name" value="LIM"/>
    <property type="match status" value="1"/>
</dbReference>
<dbReference type="PANTHER" id="PTHR24205:SF16">
    <property type="entry name" value="GH01042P-RELATED"/>
    <property type="match status" value="1"/>
</dbReference>
<name>A0A7S2S508_9STRA</name>
<evidence type="ECO:0000256" key="4">
    <source>
        <dbReference type="ARBA" id="ARBA00023038"/>
    </source>
</evidence>
<evidence type="ECO:0000256" key="6">
    <source>
        <dbReference type="SAM" id="MobiDB-lite"/>
    </source>
</evidence>
<sequence>MGGNLGNLLTDVCEIRNKARHLFSGLLKVKVQNVKVPPPLSEELAALNQDAAVFLCNWNFKDEATEVKDVDNLLPPGFDIYVVGLENCRSVLRVKAQCQEFLGRLGTFISFNHILSVTTEAETPLAMLVFAKDNLKGNFSMTRVDAIRDRRFSIAPFMIENVEQAKSERTGNLNTHGSAISMRFSFYDTNILFINVKQREVAELNEILAQTEPEKYNHVVLFGDVGADTSENLEELDHRLWLEGFTSIPSEFEKSSHLIVTRCQDNCKDNLVTSNNGHYDAIPGGEPAAFCVFRLLGGLGSNGPPPPLDFEAPPPLPDDFEHGTGEVPPTPPPPAYEDDDVDLILPDLPPPCDMCFVCNTKVESESESFSAGGIMYHRDCLRCSDCNAPLESEIFMVNDQILCQKSYEKRFISTCGVCDEVADAQESLIKTGFGTYHVDCFRCTECNIPLGVVSDDNSSLLGTDYVINDEKMLFCHTHGSKQKCHECGKAVRAQDAIKAPLGSNTVTLHKTCFSCCVCKEAIIKLGGKYVIKDGKVYCQDDYDRTMGLNCNGCSKRIPAGTQYVSAMDKEWHIACFDEYQKS</sequence>
<dbReference type="GO" id="GO:0046872">
    <property type="term" value="F:metal ion binding"/>
    <property type="evidence" value="ECO:0007669"/>
    <property type="project" value="UniProtKB-KW"/>
</dbReference>
<gene>
    <name evidence="8" type="ORF">QSP1433_LOCUS10352</name>
</gene>
<dbReference type="Gene3D" id="3.60.10.10">
    <property type="entry name" value="Endonuclease/exonuclease/phosphatase"/>
    <property type="match status" value="1"/>
</dbReference>
<accession>A0A7S2S508</accession>
<evidence type="ECO:0000256" key="1">
    <source>
        <dbReference type="ARBA" id="ARBA00022723"/>
    </source>
</evidence>
<dbReference type="InterPro" id="IPR036691">
    <property type="entry name" value="Endo/exonu/phosph_ase_sf"/>
</dbReference>
<keyword evidence="2" id="KW-0677">Repeat</keyword>
<keyword evidence="3 5" id="KW-0862">Zinc</keyword>
<feature type="domain" description="LIM zinc-binding" evidence="7">
    <location>
        <begin position="482"/>
        <end position="548"/>
    </location>
</feature>
<evidence type="ECO:0000256" key="5">
    <source>
        <dbReference type="PROSITE-ProRule" id="PRU00125"/>
    </source>
</evidence>
<evidence type="ECO:0000256" key="3">
    <source>
        <dbReference type="ARBA" id="ARBA00022833"/>
    </source>
</evidence>
<dbReference type="PROSITE" id="PS00478">
    <property type="entry name" value="LIM_DOMAIN_1"/>
    <property type="match status" value="1"/>
</dbReference>
<feature type="domain" description="LIM zinc-binding" evidence="7">
    <location>
        <begin position="353"/>
        <end position="413"/>
    </location>
</feature>
<dbReference type="PROSITE" id="PS50023">
    <property type="entry name" value="LIM_DOMAIN_2"/>
    <property type="match status" value="2"/>
</dbReference>
<dbReference type="InterPro" id="IPR001781">
    <property type="entry name" value="Znf_LIM"/>
</dbReference>
<reference evidence="8" key="1">
    <citation type="submission" date="2021-01" db="EMBL/GenBank/DDBJ databases">
        <authorList>
            <person name="Corre E."/>
            <person name="Pelletier E."/>
            <person name="Niang G."/>
            <person name="Scheremetjew M."/>
            <person name="Finn R."/>
            <person name="Kale V."/>
            <person name="Holt S."/>
            <person name="Cochrane G."/>
            <person name="Meng A."/>
            <person name="Brown T."/>
            <person name="Cohen L."/>
        </authorList>
    </citation>
    <scope>NUCLEOTIDE SEQUENCE</scope>
    <source>
        <strain evidence="8">NY070348D</strain>
    </source>
</reference>
<dbReference type="SMART" id="SM00132">
    <property type="entry name" value="LIM"/>
    <property type="match status" value="3"/>
</dbReference>
<keyword evidence="4 5" id="KW-0440">LIM domain</keyword>
<evidence type="ECO:0000256" key="2">
    <source>
        <dbReference type="ARBA" id="ARBA00022737"/>
    </source>
</evidence>
<dbReference type="Gene3D" id="2.10.110.10">
    <property type="entry name" value="Cysteine Rich Protein"/>
    <property type="match status" value="4"/>
</dbReference>
<organism evidence="8">
    <name type="scientific">Mucochytrium quahogii</name>
    <dbReference type="NCBI Taxonomy" id="96639"/>
    <lineage>
        <taxon>Eukaryota</taxon>
        <taxon>Sar</taxon>
        <taxon>Stramenopiles</taxon>
        <taxon>Bigyra</taxon>
        <taxon>Labyrinthulomycetes</taxon>
        <taxon>Thraustochytrida</taxon>
        <taxon>Thraustochytriidae</taxon>
        <taxon>Mucochytrium</taxon>
    </lineage>
</organism>
<evidence type="ECO:0000259" key="7">
    <source>
        <dbReference type="PROSITE" id="PS50023"/>
    </source>
</evidence>
<dbReference type="EMBL" id="HBHK01016538">
    <property type="protein sequence ID" value="CAD9689741.1"/>
    <property type="molecule type" value="Transcribed_RNA"/>
</dbReference>
<dbReference type="AlphaFoldDB" id="A0A7S2S508"/>
<feature type="compositionally biased region" description="Pro residues" evidence="6">
    <location>
        <begin position="303"/>
        <end position="317"/>
    </location>
</feature>
<keyword evidence="1 5" id="KW-0479">Metal-binding</keyword>
<feature type="region of interest" description="Disordered" evidence="6">
    <location>
        <begin position="303"/>
        <end position="334"/>
    </location>
</feature>
<evidence type="ECO:0000313" key="8">
    <source>
        <dbReference type="EMBL" id="CAD9689741.1"/>
    </source>
</evidence>